<dbReference type="InterPro" id="IPR013783">
    <property type="entry name" value="Ig-like_fold"/>
</dbReference>
<dbReference type="SUPFAM" id="SSF49265">
    <property type="entry name" value="Fibronectin type III"/>
    <property type="match status" value="3"/>
</dbReference>
<dbReference type="InterPro" id="IPR003961">
    <property type="entry name" value="FN3_dom"/>
</dbReference>
<protein>
    <recommendedName>
        <fullName evidence="3">Fibronectin type-III domain-containing protein</fullName>
    </recommendedName>
</protein>
<dbReference type="Gene3D" id="2.60.40.10">
    <property type="entry name" value="Immunoglobulins"/>
    <property type="match status" value="4"/>
</dbReference>
<dbReference type="CDD" id="cd00063">
    <property type="entry name" value="FN3"/>
    <property type="match status" value="2"/>
</dbReference>
<keyword evidence="5" id="KW-1185">Reference proteome</keyword>
<dbReference type="PANTHER" id="PTHR46708:SF2">
    <property type="entry name" value="FIBRONECTIN TYPE-III DOMAIN-CONTAINING PROTEIN"/>
    <property type="match status" value="1"/>
</dbReference>
<comment type="caution">
    <text evidence="4">The sequence shown here is derived from an EMBL/GenBank/DDBJ whole genome shotgun (WGS) entry which is preliminary data.</text>
</comment>
<reference evidence="4 5" key="1">
    <citation type="journal article" date="2023" name="Arcadia Sci">
        <title>De novo assembly of a long-read Amblyomma americanum tick genome.</title>
        <authorList>
            <person name="Chou S."/>
            <person name="Poskanzer K.E."/>
            <person name="Rollins M."/>
            <person name="Thuy-Boun P.S."/>
        </authorList>
    </citation>
    <scope>NUCLEOTIDE SEQUENCE [LARGE SCALE GENOMIC DNA]</scope>
    <source>
        <strain evidence="4">F_SG_1</strain>
        <tissue evidence="4">Salivary glands</tissue>
    </source>
</reference>
<feature type="transmembrane region" description="Helical" evidence="2">
    <location>
        <begin position="83"/>
        <end position="101"/>
    </location>
</feature>
<feature type="domain" description="Fibronectin type-III" evidence="3">
    <location>
        <begin position="229"/>
        <end position="333"/>
    </location>
</feature>
<dbReference type="Proteomes" id="UP001321473">
    <property type="component" value="Unassembled WGS sequence"/>
</dbReference>
<evidence type="ECO:0000259" key="3">
    <source>
        <dbReference type="PROSITE" id="PS50853"/>
    </source>
</evidence>
<evidence type="ECO:0000313" key="4">
    <source>
        <dbReference type="EMBL" id="KAK8770883.1"/>
    </source>
</evidence>
<organism evidence="4 5">
    <name type="scientific">Amblyomma americanum</name>
    <name type="common">Lone star tick</name>
    <dbReference type="NCBI Taxonomy" id="6943"/>
    <lineage>
        <taxon>Eukaryota</taxon>
        <taxon>Metazoa</taxon>
        <taxon>Ecdysozoa</taxon>
        <taxon>Arthropoda</taxon>
        <taxon>Chelicerata</taxon>
        <taxon>Arachnida</taxon>
        <taxon>Acari</taxon>
        <taxon>Parasitiformes</taxon>
        <taxon>Ixodida</taxon>
        <taxon>Ixodoidea</taxon>
        <taxon>Ixodidae</taxon>
        <taxon>Amblyomminae</taxon>
        <taxon>Amblyomma</taxon>
    </lineage>
</organism>
<keyword evidence="1" id="KW-0677">Repeat</keyword>
<dbReference type="InterPro" id="IPR050991">
    <property type="entry name" value="ECM_Regulatory_Proteins"/>
</dbReference>
<dbReference type="AlphaFoldDB" id="A0AAQ4E870"/>
<gene>
    <name evidence="4" type="ORF">V5799_025872</name>
</gene>
<feature type="non-terminal residue" evidence="4">
    <location>
        <position position="1"/>
    </location>
</feature>
<keyword evidence="2" id="KW-0472">Membrane</keyword>
<sequence length="625" mass="68128">FLLRFLTVRSSNAPHILAEENHWRSSVIERMEDDTPQLGAQYSSTQALVQLIDIADGATTASQLREQRTSQRRRSMALGMMKILLLLSLIVAGPVITFLLLRPCEKVSPYGEKNAYFGLPEVVNLRLVSAADDFFTVTWERPDGDFDHYWIGVAGDSGESLDANETHRVGSCVRGTILHADQTRVTCSHIETCTMVNFTVRTYKNGPPQLASSGATLQSILIPGKGPYPPKNINLLRISSTQTRLQWEPAAKVHGSLASYAVKVCGEFSPCDVAQDLSNCTDYETTGTSLVVDSISNSSYCIAVTTVEVCGERVTASPPAAAELKAPFTGPQPPYDIKIHRISPTQTRLQWKPPAKVSGRLGSYAVKICDMFASCDAEQYTSYTTAPQNFTLENLAVTTTPYAPEDPHKALFSSLKRPSTLRVSANGEKNAYFGLPEGVNLRLVSAADDFFTVTWERPDGDFDHYWIGVAGDSGESLDADETHRVGSCVRGTILHPDQTRVTCSHIETCTMVNFTVRTYKNGPPQIASSGATLQSILIPGKAQYLSNCTDYETTGSSIVVDSIYNSSYSIVVTTFQVFGQRLTASLPATAELKAPFRGSCHATQRNLSLVAQATRQQSRGLSSTA</sequence>
<dbReference type="PANTHER" id="PTHR46708">
    <property type="entry name" value="TENASCIN"/>
    <property type="match status" value="1"/>
</dbReference>
<dbReference type="EMBL" id="JARKHS020020441">
    <property type="protein sequence ID" value="KAK8770883.1"/>
    <property type="molecule type" value="Genomic_DNA"/>
</dbReference>
<accession>A0AAQ4E870</accession>
<evidence type="ECO:0000256" key="1">
    <source>
        <dbReference type="ARBA" id="ARBA00022737"/>
    </source>
</evidence>
<proteinExistence type="predicted"/>
<evidence type="ECO:0000313" key="5">
    <source>
        <dbReference type="Proteomes" id="UP001321473"/>
    </source>
</evidence>
<keyword evidence="2" id="KW-1133">Transmembrane helix</keyword>
<dbReference type="InterPro" id="IPR036116">
    <property type="entry name" value="FN3_sf"/>
</dbReference>
<name>A0AAQ4E870_AMBAM</name>
<dbReference type="SMART" id="SM00060">
    <property type="entry name" value="FN3"/>
    <property type="match status" value="4"/>
</dbReference>
<keyword evidence="2" id="KW-0812">Transmembrane</keyword>
<dbReference type="PROSITE" id="PS50853">
    <property type="entry name" value="FN3"/>
    <property type="match status" value="1"/>
</dbReference>
<evidence type="ECO:0000256" key="2">
    <source>
        <dbReference type="SAM" id="Phobius"/>
    </source>
</evidence>